<name>A0A375FM15_9BURK</name>
<geneLocation type="plasmid" evidence="1">
    <name>I</name>
</geneLocation>
<dbReference type="EMBL" id="LT984809">
    <property type="protein sequence ID" value="SPD49204.1"/>
    <property type="molecule type" value="Genomic_DNA"/>
</dbReference>
<organism evidence="1">
    <name type="scientific">Cupriavidus taiwanensis</name>
    <dbReference type="NCBI Taxonomy" id="164546"/>
    <lineage>
        <taxon>Bacteria</taxon>
        <taxon>Pseudomonadati</taxon>
        <taxon>Pseudomonadota</taxon>
        <taxon>Betaproteobacteria</taxon>
        <taxon>Burkholderiales</taxon>
        <taxon>Burkholderiaceae</taxon>
        <taxon>Cupriavidus</taxon>
    </lineage>
</organism>
<reference evidence="1" key="1">
    <citation type="submission" date="2018-01" db="EMBL/GenBank/DDBJ databases">
        <authorList>
            <person name="Gaut B.S."/>
            <person name="Morton B.R."/>
            <person name="Clegg M.T."/>
            <person name="Duvall M.R."/>
        </authorList>
    </citation>
    <scope>NUCLEOTIDE SEQUENCE</scope>
    <source>
        <strain evidence="1">Cupriavidus taiwanensis STM 8555</strain>
    </source>
</reference>
<sequence length="65" mass="7542">MAGPLIWQVACRRWPTLRPAGRFPSPNYLGCGQCERQRVLSYIKGRWFVYFYITTLGCRIGFIVA</sequence>
<accession>A0A375FM15</accession>
<dbReference type="AlphaFoldDB" id="A0A375FM15"/>
<protein>
    <submittedName>
        <fullName evidence="1">Uncharacterized protein</fullName>
    </submittedName>
</protein>
<evidence type="ECO:0000313" key="1">
    <source>
        <dbReference type="EMBL" id="SPD49204.1"/>
    </source>
</evidence>
<keyword evidence="1" id="KW-0614">Plasmid</keyword>
<proteinExistence type="predicted"/>
<gene>
    <name evidence="1" type="ORF">CBM2612_P0549</name>
</gene>